<evidence type="ECO:0000313" key="2">
    <source>
        <dbReference type="EMBL" id="KYG06016.1"/>
    </source>
</evidence>
<accession>A0A150TMZ3</accession>
<protein>
    <recommendedName>
        <fullName evidence="1">DUF4434 domain-containing protein</fullName>
    </recommendedName>
</protein>
<dbReference type="Proteomes" id="UP000075502">
    <property type="component" value="Unassembled WGS sequence"/>
</dbReference>
<dbReference type="InterPro" id="IPR017853">
    <property type="entry name" value="GH"/>
</dbReference>
<reference evidence="2 3" key="1">
    <citation type="submission" date="2014-02" db="EMBL/GenBank/DDBJ databases">
        <title>The small core and large imbalanced accessory genome model reveals a collaborative survival strategy of Sorangium cellulosum strains in nature.</title>
        <authorList>
            <person name="Han K."/>
            <person name="Peng R."/>
            <person name="Blom J."/>
            <person name="Li Y.-Z."/>
        </authorList>
    </citation>
    <scope>NUCLEOTIDE SEQUENCE [LARGE SCALE GENOMIC DNA]</scope>
    <source>
        <strain evidence="2 3">So0007-03</strain>
    </source>
</reference>
<dbReference type="Pfam" id="PF14488">
    <property type="entry name" value="DUF4434"/>
    <property type="match status" value="1"/>
</dbReference>
<dbReference type="SUPFAM" id="SSF51445">
    <property type="entry name" value="(Trans)glycosidases"/>
    <property type="match status" value="1"/>
</dbReference>
<evidence type="ECO:0000313" key="3">
    <source>
        <dbReference type="Proteomes" id="UP000075502"/>
    </source>
</evidence>
<evidence type="ECO:0000259" key="1">
    <source>
        <dbReference type="Pfam" id="PF14488"/>
    </source>
</evidence>
<gene>
    <name evidence="2" type="ORF">BE21_37250</name>
</gene>
<dbReference type="EMBL" id="JEME01001816">
    <property type="protein sequence ID" value="KYG06016.1"/>
    <property type="molecule type" value="Genomic_DNA"/>
</dbReference>
<dbReference type="Gene3D" id="3.20.20.80">
    <property type="entry name" value="Glycosidases"/>
    <property type="match status" value="1"/>
</dbReference>
<organism evidence="2 3">
    <name type="scientific">Sorangium cellulosum</name>
    <name type="common">Polyangium cellulosum</name>
    <dbReference type="NCBI Taxonomy" id="56"/>
    <lineage>
        <taxon>Bacteria</taxon>
        <taxon>Pseudomonadati</taxon>
        <taxon>Myxococcota</taxon>
        <taxon>Polyangia</taxon>
        <taxon>Polyangiales</taxon>
        <taxon>Polyangiaceae</taxon>
        <taxon>Sorangium</taxon>
    </lineage>
</organism>
<comment type="caution">
    <text evidence="2">The sequence shown here is derived from an EMBL/GenBank/DDBJ whole genome shotgun (WGS) entry which is preliminary data.</text>
</comment>
<name>A0A150TMZ3_SORCE</name>
<dbReference type="InterPro" id="IPR027849">
    <property type="entry name" value="DUF4434"/>
</dbReference>
<proteinExistence type="predicted"/>
<feature type="domain" description="DUF4434" evidence="1">
    <location>
        <begin position="47"/>
        <end position="321"/>
    </location>
</feature>
<dbReference type="PROSITE" id="PS51257">
    <property type="entry name" value="PROKAR_LIPOPROTEIN"/>
    <property type="match status" value="1"/>
</dbReference>
<dbReference type="AlphaFoldDB" id="A0A150TMZ3"/>
<sequence length="347" mass="37405">MESALSKSLTILSRTAAIGVCLSLTSSCNGAWARHPQRACPGGFESTFIQISERELGYGVAEWTRALVQLQPLGVTSIVLQYSGDELGPFDGRLPGKEPVRALLRAAEPLGMRVLLGLYLDPRWPKGFAVDSALPPPLDRPDAAAGLAQACAAAHACAGWYLPQEIDDATWSSAERARSIRRFLSRAARELRRLSPGRPVAISPFFTGTLGPEEHARWWGELLSDRPVDVLMLQDGVGSGHGSAEAASRMLAALRPVTRARGVELWSTVELFRQVHGPPRDDLPFEAVPAELATVLRSTALERAAGARLVAFSVLDYMNPERGAAAARLFDGYAAWCRERGSGGAVR</sequence>